<evidence type="ECO:0000256" key="4">
    <source>
        <dbReference type="ARBA" id="ARBA00022777"/>
    </source>
</evidence>
<proteinExistence type="predicted"/>
<dbReference type="Gene3D" id="3.40.50.2300">
    <property type="match status" value="1"/>
</dbReference>
<dbReference type="InterPro" id="IPR003594">
    <property type="entry name" value="HATPase_dom"/>
</dbReference>
<accession>A0ABX2D1E2</accession>
<dbReference type="InterPro" id="IPR003661">
    <property type="entry name" value="HisK_dim/P_dom"/>
</dbReference>
<dbReference type="GO" id="GO:0004673">
    <property type="term" value="F:protein histidine kinase activity"/>
    <property type="evidence" value="ECO:0007669"/>
    <property type="project" value="UniProtKB-EC"/>
</dbReference>
<comment type="catalytic activity">
    <reaction evidence="1">
        <text>ATP + protein L-histidine = ADP + protein N-phospho-L-histidine.</text>
        <dbReference type="EC" id="2.7.13.3"/>
    </reaction>
</comment>
<evidence type="ECO:0000259" key="9">
    <source>
        <dbReference type="PROSITE" id="PS50110"/>
    </source>
</evidence>
<dbReference type="InterPro" id="IPR011006">
    <property type="entry name" value="CheY-like_superfamily"/>
</dbReference>
<evidence type="ECO:0000256" key="7">
    <source>
        <dbReference type="SAM" id="Coils"/>
    </source>
</evidence>
<dbReference type="EMBL" id="SRRZ01000086">
    <property type="protein sequence ID" value="NQE36457.1"/>
    <property type="molecule type" value="Genomic_DNA"/>
</dbReference>
<dbReference type="SUPFAM" id="SSF47384">
    <property type="entry name" value="Homodimeric domain of signal transducing histidine kinase"/>
    <property type="match status" value="1"/>
</dbReference>
<dbReference type="RefSeq" id="WP_172190359.1">
    <property type="nucleotide sequence ID" value="NZ_CAWPPK010000303.1"/>
</dbReference>
<dbReference type="SUPFAM" id="SSF52172">
    <property type="entry name" value="CheY-like"/>
    <property type="match status" value="1"/>
</dbReference>
<keyword evidence="4 10" id="KW-0418">Kinase</keyword>
<feature type="domain" description="Response regulatory" evidence="9">
    <location>
        <begin position="7"/>
        <end position="123"/>
    </location>
</feature>
<dbReference type="SMART" id="SM00387">
    <property type="entry name" value="HATPase_c"/>
    <property type="match status" value="1"/>
</dbReference>
<reference evidence="10 11" key="1">
    <citation type="journal article" date="2020" name="Sci. Rep.">
        <title>A novel cyanobacterial geosmin producer, revising GeoA distribution and dispersion patterns in Bacteria.</title>
        <authorList>
            <person name="Churro C."/>
            <person name="Semedo-Aguiar A.P."/>
            <person name="Silva A.D."/>
            <person name="Pereira-Leal J.B."/>
            <person name="Leite R.B."/>
        </authorList>
    </citation>
    <scope>NUCLEOTIDE SEQUENCE [LARGE SCALE GENOMIC DNA]</scope>
    <source>
        <strain evidence="10 11">IPMA8</strain>
    </source>
</reference>
<dbReference type="InterPro" id="IPR001789">
    <property type="entry name" value="Sig_transdc_resp-reg_receiver"/>
</dbReference>
<dbReference type="EC" id="2.7.13.3" evidence="2"/>
<dbReference type="Pfam" id="PF00072">
    <property type="entry name" value="Response_reg"/>
    <property type="match status" value="1"/>
</dbReference>
<dbReference type="PROSITE" id="PS50110">
    <property type="entry name" value="RESPONSE_REGULATORY"/>
    <property type="match status" value="1"/>
</dbReference>
<dbReference type="InterPro" id="IPR004358">
    <property type="entry name" value="Sig_transdc_His_kin-like_C"/>
</dbReference>
<evidence type="ECO:0000256" key="6">
    <source>
        <dbReference type="PROSITE-ProRule" id="PRU00169"/>
    </source>
</evidence>
<name>A0ABX2D1E2_9CYAN</name>
<dbReference type="CDD" id="cd00082">
    <property type="entry name" value="HisKA"/>
    <property type="match status" value="1"/>
</dbReference>
<keyword evidence="7" id="KW-0175">Coiled coil</keyword>
<dbReference type="PROSITE" id="PS50109">
    <property type="entry name" value="HIS_KIN"/>
    <property type="match status" value="1"/>
</dbReference>
<organism evidence="10 11">
    <name type="scientific">Microcoleus asticus IPMA8</name>
    <dbReference type="NCBI Taxonomy" id="2563858"/>
    <lineage>
        <taxon>Bacteria</taxon>
        <taxon>Bacillati</taxon>
        <taxon>Cyanobacteriota</taxon>
        <taxon>Cyanophyceae</taxon>
        <taxon>Oscillatoriophycideae</taxon>
        <taxon>Oscillatoriales</taxon>
        <taxon>Microcoleaceae</taxon>
        <taxon>Microcoleus</taxon>
        <taxon>Microcoleus asticus</taxon>
    </lineage>
</organism>
<dbReference type="Gene3D" id="1.10.287.130">
    <property type="match status" value="1"/>
</dbReference>
<dbReference type="PANTHER" id="PTHR43065:SF50">
    <property type="entry name" value="HISTIDINE KINASE"/>
    <property type="match status" value="1"/>
</dbReference>
<evidence type="ECO:0000313" key="10">
    <source>
        <dbReference type="EMBL" id="NQE36457.1"/>
    </source>
</evidence>
<dbReference type="SMART" id="SM00448">
    <property type="entry name" value="REC"/>
    <property type="match status" value="1"/>
</dbReference>
<dbReference type="Gene3D" id="3.30.565.10">
    <property type="entry name" value="Histidine kinase-like ATPase, C-terminal domain"/>
    <property type="match status" value="1"/>
</dbReference>
<evidence type="ECO:0000256" key="3">
    <source>
        <dbReference type="ARBA" id="ARBA00022553"/>
    </source>
</evidence>
<evidence type="ECO:0000313" key="11">
    <source>
        <dbReference type="Proteomes" id="UP000702425"/>
    </source>
</evidence>
<protein>
    <recommendedName>
        <fullName evidence="2">histidine kinase</fullName>
        <ecNumber evidence="2">2.7.13.3</ecNumber>
    </recommendedName>
</protein>
<gene>
    <name evidence="10" type="primary">kinE_6</name>
    <name evidence="10" type="ORF">E5S67_04222</name>
</gene>
<dbReference type="InterPro" id="IPR005467">
    <property type="entry name" value="His_kinase_dom"/>
</dbReference>
<keyword evidence="3 6" id="KW-0597">Phosphoprotein</keyword>
<dbReference type="PRINTS" id="PR00344">
    <property type="entry name" value="BCTRLSENSOR"/>
</dbReference>
<feature type="coiled-coil region" evidence="7">
    <location>
        <begin position="143"/>
        <end position="177"/>
    </location>
</feature>
<evidence type="ECO:0000256" key="2">
    <source>
        <dbReference type="ARBA" id="ARBA00012438"/>
    </source>
</evidence>
<dbReference type="InterPro" id="IPR036097">
    <property type="entry name" value="HisK_dim/P_sf"/>
</dbReference>
<evidence type="ECO:0000256" key="1">
    <source>
        <dbReference type="ARBA" id="ARBA00000085"/>
    </source>
</evidence>
<evidence type="ECO:0000259" key="8">
    <source>
        <dbReference type="PROSITE" id="PS50109"/>
    </source>
</evidence>
<dbReference type="SUPFAM" id="SSF55874">
    <property type="entry name" value="ATPase domain of HSP90 chaperone/DNA topoisomerase II/histidine kinase"/>
    <property type="match status" value="1"/>
</dbReference>
<dbReference type="InterPro" id="IPR036890">
    <property type="entry name" value="HATPase_C_sf"/>
</dbReference>
<dbReference type="PANTHER" id="PTHR43065">
    <property type="entry name" value="SENSOR HISTIDINE KINASE"/>
    <property type="match status" value="1"/>
</dbReference>
<feature type="domain" description="Histidine kinase" evidence="8">
    <location>
        <begin position="193"/>
        <end position="450"/>
    </location>
</feature>
<dbReference type="CDD" id="cd19920">
    <property type="entry name" value="REC_PA4781-like"/>
    <property type="match status" value="1"/>
</dbReference>
<feature type="modified residue" description="4-aspartylphosphate" evidence="6">
    <location>
        <position position="56"/>
    </location>
</feature>
<sequence>MNDSQGQIFIIDDTPANLHLLVSLLKENGYLPRAFPSGKLALGVIEQSSPSLILLDIQMPQMDGYEVCKHLKANELTWDIPVIFISALDEMMDKLKAFTVGGVDYITKPFQAEEVLARISTHLELSRLQKLLKQENSLQAQKLAEQNCQLQQMNEALEKANQELKEQYSQLQQAQLQVIQSEKMSALGNLVAGVAHEINNPVGFIYGNLDQAGQALQDLIEHLKLYGDRATETDINNHAAEIELDYLLEDVPKMIDSMKVGCDRIKSISTSLRTFSRADRDFPVKANLHEGIDSTILILKHRLKASEFRPEIEVITNYEDIPEIKCFLGQLNQVFMNILANGIEAIEESNHGRTFADIKANPNRITIETELSSDRESVLIRFSDNGIGMTEEVKQKIFDYLFTTKSVGKGTGLGMAIARQIIVEKHQGTITVNSTPGEGTEFILELPILKN</sequence>
<comment type="caution">
    <text evidence="10">The sequence shown here is derived from an EMBL/GenBank/DDBJ whole genome shotgun (WGS) entry which is preliminary data.</text>
</comment>
<dbReference type="Proteomes" id="UP000702425">
    <property type="component" value="Unassembled WGS sequence"/>
</dbReference>
<keyword evidence="10" id="KW-0808">Transferase</keyword>
<keyword evidence="5" id="KW-0902">Two-component regulatory system</keyword>
<evidence type="ECO:0000256" key="5">
    <source>
        <dbReference type="ARBA" id="ARBA00023012"/>
    </source>
</evidence>
<dbReference type="Pfam" id="PF02518">
    <property type="entry name" value="HATPase_c"/>
    <property type="match status" value="1"/>
</dbReference>
<keyword evidence="11" id="KW-1185">Reference proteome</keyword>